<dbReference type="PANTHER" id="PTHR45625">
    <property type="entry name" value="PEPTIDYL-PROLYL CIS-TRANS ISOMERASE-RELATED"/>
    <property type="match status" value="1"/>
</dbReference>
<feature type="compositionally biased region" description="Basic and acidic residues" evidence="5">
    <location>
        <begin position="201"/>
        <end position="212"/>
    </location>
</feature>
<dbReference type="RefSeq" id="XP_500208.3">
    <property type="nucleotide sequence ID" value="XM_500208.3"/>
</dbReference>
<accession>A0A1D8N5F7</accession>
<proteinExistence type="inferred from homology"/>
<dbReference type="GO" id="GO:0003755">
    <property type="term" value="F:peptidyl-prolyl cis-trans isomerase activity"/>
    <property type="evidence" value="ECO:0007669"/>
    <property type="project" value="UniProtKB-EC"/>
</dbReference>
<dbReference type="InterPro" id="IPR044666">
    <property type="entry name" value="Cyclophilin_A-like"/>
</dbReference>
<organism evidence="7 8">
    <name type="scientific">Yarrowia lipolytica</name>
    <name type="common">Candida lipolytica</name>
    <dbReference type="NCBI Taxonomy" id="4952"/>
    <lineage>
        <taxon>Eukaryota</taxon>
        <taxon>Fungi</taxon>
        <taxon>Dikarya</taxon>
        <taxon>Ascomycota</taxon>
        <taxon>Saccharomycotina</taxon>
        <taxon>Dipodascomycetes</taxon>
        <taxon>Dipodascales</taxon>
        <taxon>Dipodascales incertae sedis</taxon>
        <taxon>Yarrowia</taxon>
    </lineage>
</organism>
<dbReference type="VEuPathDB" id="FungiDB:YALI1_A19428g"/>
<protein>
    <recommendedName>
        <fullName evidence="6">PPIase cyclophilin-type domain-containing protein</fullName>
    </recommendedName>
</protein>
<evidence type="ECO:0000256" key="5">
    <source>
        <dbReference type="SAM" id="MobiDB-lite"/>
    </source>
</evidence>
<dbReference type="GO" id="GO:0071013">
    <property type="term" value="C:catalytic step 2 spliceosome"/>
    <property type="evidence" value="ECO:0007669"/>
    <property type="project" value="TreeGrafter"/>
</dbReference>
<dbReference type="VEuPathDB" id="FungiDB:YALI0_A18568g"/>
<evidence type="ECO:0000313" key="7">
    <source>
        <dbReference type="EMBL" id="AOW00844.1"/>
    </source>
</evidence>
<dbReference type="PROSITE" id="PS50072">
    <property type="entry name" value="CSA_PPIASE_2"/>
    <property type="match status" value="1"/>
</dbReference>
<evidence type="ECO:0000313" key="8">
    <source>
        <dbReference type="Proteomes" id="UP000182444"/>
    </source>
</evidence>
<evidence type="ECO:0000256" key="1">
    <source>
        <dbReference type="ARBA" id="ARBA00000971"/>
    </source>
</evidence>
<dbReference type="PANTHER" id="PTHR45625:SF6">
    <property type="entry name" value="SPLICEOSOME-ASSOCIATED PROTEIN CWC27 HOMOLOG"/>
    <property type="match status" value="1"/>
</dbReference>
<dbReference type="InterPro" id="IPR029000">
    <property type="entry name" value="Cyclophilin-like_dom_sf"/>
</dbReference>
<keyword evidence="3" id="KW-0539">Nucleus</keyword>
<dbReference type="KEGG" id="yli:2905736"/>
<dbReference type="eggNOG" id="KOG0885">
    <property type="taxonomic scope" value="Eukaryota"/>
</dbReference>
<feature type="region of interest" description="Disordered" evidence="5">
    <location>
        <begin position="254"/>
        <end position="351"/>
    </location>
</feature>
<gene>
    <name evidence="7" type="ORF">YALI1_A19428g</name>
</gene>
<comment type="subcellular location">
    <subcellularLocation>
        <location evidence="2">Nucleus</location>
    </subcellularLocation>
</comment>
<dbReference type="EMBL" id="CP017553">
    <property type="protein sequence ID" value="AOW00844.1"/>
    <property type="molecule type" value="Genomic_DNA"/>
</dbReference>
<sequence length="376" mass="42072">MSHARLFHLQSCHHHFYITTMEPQTTAKVVLTTTKGPIEAELFAKEVPLACTRFLQLCKSGYYDSKPFYRVLPGELIQCGQQEAGNNTNSYPKLKDEPHTRIKLKRGYLAMASEYTENNRRVPNSATTEFFIALKEIPFSGTVIGKITGDTIYNAQDIARGELTEDGYPMYVQTVQNVEIVLGGGLVQETQKAGADAGADADSRENKSGSRDKPKKPKRKLQVNHDDDDDEEPVFTKKSVSKLVEDKFKKDNTNVAKKPKVEASAEQPEPAAVQATTTHHVQDAEDMTTEVDTVVSERLEKFRNMSRTKPDTKPKSMLISQEDRIRRRLGLGPDEDIPSDASDPSSDEDDDFDIFKHKFICPEDDKAEDSLITLGA</sequence>
<dbReference type="AlphaFoldDB" id="A0A1D8N5F7"/>
<dbReference type="Pfam" id="PF00160">
    <property type="entry name" value="Pro_isomerase"/>
    <property type="match status" value="1"/>
</dbReference>
<dbReference type="Proteomes" id="UP000182444">
    <property type="component" value="Chromosome 1A"/>
</dbReference>
<dbReference type="SUPFAM" id="SSF50891">
    <property type="entry name" value="Cyclophilin-like"/>
    <property type="match status" value="1"/>
</dbReference>
<comment type="catalytic activity">
    <reaction evidence="1">
        <text>[protein]-peptidylproline (omega=180) = [protein]-peptidylproline (omega=0)</text>
        <dbReference type="Rhea" id="RHEA:16237"/>
        <dbReference type="Rhea" id="RHEA-COMP:10747"/>
        <dbReference type="Rhea" id="RHEA-COMP:10748"/>
        <dbReference type="ChEBI" id="CHEBI:83833"/>
        <dbReference type="ChEBI" id="CHEBI:83834"/>
        <dbReference type="EC" id="5.2.1.8"/>
    </reaction>
</comment>
<evidence type="ECO:0000256" key="2">
    <source>
        <dbReference type="ARBA" id="ARBA00004123"/>
    </source>
</evidence>
<feature type="compositionally biased region" description="Basic residues" evidence="5">
    <location>
        <begin position="213"/>
        <end position="222"/>
    </location>
</feature>
<evidence type="ECO:0000256" key="4">
    <source>
        <dbReference type="ARBA" id="ARBA00038509"/>
    </source>
</evidence>
<feature type="compositionally biased region" description="Basic and acidic residues" evidence="5">
    <location>
        <begin position="295"/>
        <end position="314"/>
    </location>
</feature>
<feature type="region of interest" description="Disordered" evidence="5">
    <location>
        <begin position="193"/>
        <end position="234"/>
    </location>
</feature>
<evidence type="ECO:0000256" key="3">
    <source>
        <dbReference type="ARBA" id="ARBA00023242"/>
    </source>
</evidence>
<comment type="similarity">
    <text evidence="4">Belongs to the cyclophilin-type PPIase family. CWC27 subfamily.</text>
</comment>
<name>A0A1D8N5F7_YARLL</name>
<feature type="domain" description="PPIase cyclophilin-type" evidence="6">
    <location>
        <begin position="36"/>
        <end position="217"/>
    </location>
</feature>
<dbReference type="GeneID" id="2905736"/>
<dbReference type="Gene3D" id="2.40.100.10">
    <property type="entry name" value="Cyclophilin-like"/>
    <property type="match status" value="1"/>
</dbReference>
<dbReference type="InterPro" id="IPR002130">
    <property type="entry name" value="Cyclophilin-type_PPIase_dom"/>
</dbReference>
<reference evidence="7 8" key="1">
    <citation type="journal article" date="2016" name="PLoS ONE">
        <title>Sequence Assembly of Yarrowia lipolytica Strain W29/CLIB89 Shows Transposable Element Diversity.</title>
        <authorList>
            <person name="Magnan C."/>
            <person name="Yu J."/>
            <person name="Chang I."/>
            <person name="Jahn E."/>
            <person name="Kanomata Y."/>
            <person name="Wu J."/>
            <person name="Zeller M."/>
            <person name="Oakes M."/>
            <person name="Baldi P."/>
            <person name="Sandmeyer S."/>
        </authorList>
    </citation>
    <scope>NUCLEOTIDE SEQUENCE [LARGE SCALE GENOMIC DNA]</scope>
    <source>
        <strain evidence="8">CLIB89(W29)</strain>
    </source>
</reference>
<evidence type="ECO:0000259" key="6">
    <source>
        <dbReference type="PROSITE" id="PS50072"/>
    </source>
</evidence>